<feature type="non-terminal residue" evidence="1">
    <location>
        <position position="1"/>
    </location>
</feature>
<protein>
    <recommendedName>
        <fullName evidence="2">Reverse transcriptase domain-containing protein</fullName>
    </recommendedName>
</protein>
<evidence type="ECO:0000313" key="1">
    <source>
        <dbReference type="EMBL" id="GEZ88063.1"/>
    </source>
</evidence>
<reference evidence="1" key="1">
    <citation type="journal article" date="2019" name="Sci. Rep.">
        <title>Draft genome of Tanacetum cinerariifolium, the natural source of mosquito coil.</title>
        <authorList>
            <person name="Yamashiro T."/>
            <person name="Shiraishi A."/>
            <person name="Satake H."/>
            <person name="Nakayama K."/>
        </authorList>
    </citation>
    <scope>NUCLEOTIDE SEQUENCE</scope>
</reference>
<accession>A0A699IUX8</accession>
<evidence type="ECO:0008006" key="2">
    <source>
        <dbReference type="Google" id="ProtNLM"/>
    </source>
</evidence>
<sequence>HKLITAGFKLMLLAKTINREGQLQALVDGNKILITESTIRRDLQLEDAKGVDCLPNAVIFEQLTLMGKPRRKVTEVPQPSDPKSVVDKAVNKEMNDTMERAATTATSVDAEQVVVLGAKKPWGILLLKLGGEEVFVAPQDENVVKKEVDAVQVQVTDVATTTPTISIDEVTLAQALVELKHTKPKAKLVKIIPVEERVAIDAIPLVVKPPSIVYWKIQKEGKKSYYKIIRADGSSKIYLIFSHMLKDFNREDVETLWKLIKAKYGSTRPEEDYERVLWGDLKVTFDLYV</sequence>
<gene>
    <name evidence="1" type="ORF">Tci_560036</name>
</gene>
<name>A0A699IUX8_TANCI</name>
<organism evidence="1">
    <name type="scientific">Tanacetum cinerariifolium</name>
    <name type="common">Dalmatian daisy</name>
    <name type="synonym">Chrysanthemum cinerariifolium</name>
    <dbReference type="NCBI Taxonomy" id="118510"/>
    <lineage>
        <taxon>Eukaryota</taxon>
        <taxon>Viridiplantae</taxon>
        <taxon>Streptophyta</taxon>
        <taxon>Embryophyta</taxon>
        <taxon>Tracheophyta</taxon>
        <taxon>Spermatophyta</taxon>
        <taxon>Magnoliopsida</taxon>
        <taxon>eudicotyledons</taxon>
        <taxon>Gunneridae</taxon>
        <taxon>Pentapetalae</taxon>
        <taxon>asterids</taxon>
        <taxon>campanulids</taxon>
        <taxon>Asterales</taxon>
        <taxon>Asteraceae</taxon>
        <taxon>Asteroideae</taxon>
        <taxon>Anthemideae</taxon>
        <taxon>Anthemidinae</taxon>
        <taxon>Tanacetum</taxon>
    </lineage>
</organism>
<comment type="caution">
    <text evidence="1">The sequence shown here is derived from an EMBL/GenBank/DDBJ whole genome shotgun (WGS) entry which is preliminary data.</text>
</comment>
<proteinExistence type="predicted"/>
<dbReference type="AlphaFoldDB" id="A0A699IUX8"/>
<dbReference type="EMBL" id="BKCJ010336553">
    <property type="protein sequence ID" value="GEZ88063.1"/>
    <property type="molecule type" value="Genomic_DNA"/>
</dbReference>